<gene>
    <name evidence="5" type="primary">ycf35</name>
</gene>
<dbReference type="InterPro" id="IPR009666">
    <property type="entry name" value="Uncharacterised_Ycf35"/>
</dbReference>
<comment type="subcellular location">
    <subcellularLocation>
        <location evidence="1">Plastid</location>
    </subcellularLocation>
</comment>
<evidence type="ECO:0000256" key="2">
    <source>
        <dbReference type="ARBA" id="ARBA00009068"/>
    </source>
</evidence>
<accession>A0A1Z1M7E3</accession>
<sequence>MSHFSKIKTNISNLSVLKQTLKDLGFHLFLSSSSNLYKESEYLDNSINLVVYNCSLYKDPLFSFLWNGFEYNLIVDLQLWSLDIDVNYFIDKLSQKYAYNLILNKSISSGFQKVSEKITADGSMKITVQKWFS</sequence>
<dbReference type="GeneID" id="33355140"/>
<keyword evidence="5" id="KW-0150">Chloroplast</keyword>
<protein>
    <recommendedName>
        <fullName evidence="3">Uncharacterized protein ycf35</fullName>
    </recommendedName>
</protein>
<dbReference type="Pfam" id="PF06868">
    <property type="entry name" value="DUF1257"/>
    <property type="match status" value="1"/>
</dbReference>
<name>A0A1Z1M7E3_9FLOR</name>
<evidence type="ECO:0000313" key="5">
    <source>
        <dbReference type="EMBL" id="ARW62008.1"/>
    </source>
</evidence>
<dbReference type="AlphaFoldDB" id="A0A1Z1M7E3"/>
<evidence type="ECO:0000256" key="4">
    <source>
        <dbReference type="ARBA" id="ARBA00022640"/>
    </source>
</evidence>
<comment type="similarity">
    <text evidence="2">Belongs to the ycf35 family.</text>
</comment>
<keyword evidence="4 5" id="KW-0934">Plastid</keyword>
<dbReference type="PANTHER" id="PTHR39638:SF2">
    <property type="entry name" value="YCF35"/>
    <property type="match status" value="1"/>
</dbReference>
<geneLocation type="chloroplast" evidence="5"/>
<reference evidence="5" key="1">
    <citation type="journal article" date="2017" name="J. Phycol.">
        <title>Analysis of chloroplast genomes and a supermatrix inform reclassification of the Rhodomelaceae (Rhodophyta).</title>
        <authorList>
            <person name="Diaz-Tapia P."/>
            <person name="Maggs C.A."/>
            <person name="West J.A."/>
            <person name="Verbruggen H."/>
        </authorList>
    </citation>
    <scope>NUCLEOTIDE SEQUENCE</scope>
    <source>
        <strain evidence="5">JW3897</strain>
    </source>
</reference>
<dbReference type="GO" id="GO:0009536">
    <property type="term" value="C:plastid"/>
    <property type="evidence" value="ECO:0007669"/>
    <property type="project" value="UniProtKB-SubCell"/>
</dbReference>
<evidence type="ECO:0000256" key="1">
    <source>
        <dbReference type="ARBA" id="ARBA00004474"/>
    </source>
</evidence>
<organism evidence="5">
    <name type="scientific">Bostrychia simpliciuscula</name>
    <dbReference type="NCBI Taxonomy" id="324754"/>
    <lineage>
        <taxon>Eukaryota</taxon>
        <taxon>Rhodophyta</taxon>
        <taxon>Florideophyceae</taxon>
        <taxon>Rhodymeniophycidae</taxon>
        <taxon>Ceramiales</taxon>
        <taxon>Rhodomelaceae</taxon>
        <taxon>Bostrychia</taxon>
    </lineage>
</organism>
<dbReference type="PANTHER" id="PTHR39638">
    <property type="entry name" value="YCF35"/>
    <property type="match status" value="1"/>
</dbReference>
<proteinExistence type="inferred from homology"/>
<dbReference type="RefSeq" id="YP_009393446.1">
    <property type="nucleotide sequence ID" value="NC_035268.1"/>
</dbReference>
<evidence type="ECO:0000256" key="3">
    <source>
        <dbReference type="ARBA" id="ARBA00021585"/>
    </source>
</evidence>
<dbReference type="EMBL" id="MF101421">
    <property type="protein sequence ID" value="ARW62008.1"/>
    <property type="molecule type" value="Genomic_DNA"/>
</dbReference>